<sequence>MIMNRELRRLRNALDAMPDPERQVFDRARYRDLDYFQIAAELGITVAEVERRLGSAMAHLIEFRDVPREH</sequence>
<organism evidence="2 3">
    <name type="scientific">Sphingomonas spermidinifaciens</name>
    <dbReference type="NCBI Taxonomy" id="1141889"/>
    <lineage>
        <taxon>Bacteria</taxon>
        <taxon>Pseudomonadati</taxon>
        <taxon>Pseudomonadota</taxon>
        <taxon>Alphaproteobacteria</taxon>
        <taxon>Sphingomonadales</taxon>
        <taxon>Sphingomonadaceae</taxon>
        <taxon>Sphingomonas</taxon>
    </lineage>
</organism>
<dbReference type="Proteomes" id="UP000218366">
    <property type="component" value="Unassembled WGS sequence"/>
</dbReference>
<dbReference type="GO" id="GO:0003677">
    <property type="term" value="F:DNA binding"/>
    <property type="evidence" value="ECO:0007669"/>
    <property type="project" value="InterPro"/>
</dbReference>
<reference evidence="2 3" key="1">
    <citation type="submission" date="2017-09" db="EMBL/GenBank/DDBJ databases">
        <title>Sphingomonas spermidinifaciens 9NM-10, whole genome shotgun sequence.</title>
        <authorList>
            <person name="Feng G."/>
            <person name="Zhu H."/>
        </authorList>
    </citation>
    <scope>NUCLEOTIDE SEQUENCE [LARGE SCALE GENOMIC DNA]</scope>
    <source>
        <strain evidence="2 3">9NM-10</strain>
    </source>
</reference>
<protein>
    <recommendedName>
        <fullName evidence="1">RNA polymerase sigma factor 70 region 4 type 2 domain-containing protein</fullName>
    </recommendedName>
</protein>
<dbReference type="Pfam" id="PF08281">
    <property type="entry name" value="Sigma70_r4_2"/>
    <property type="match status" value="1"/>
</dbReference>
<gene>
    <name evidence="2" type="ORF">COC42_12180</name>
</gene>
<dbReference type="SUPFAM" id="SSF88659">
    <property type="entry name" value="Sigma3 and sigma4 domains of RNA polymerase sigma factors"/>
    <property type="match status" value="1"/>
</dbReference>
<evidence type="ECO:0000259" key="1">
    <source>
        <dbReference type="Pfam" id="PF08281"/>
    </source>
</evidence>
<dbReference type="GO" id="GO:0006352">
    <property type="term" value="P:DNA-templated transcription initiation"/>
    <property type="evidence" value="ECO:0007669"/>
    <property type="project" value="InterPro"/>
</dbReference>
<name>A0A2A4B2A5_9SPHN</name>
<dbReference type="InterPro" id="IPR013249">
    <property type="entry name" value="RNA_pol_sigma70_r4_t2"/>
</dbReference>
<comment type="caution">
    <text evidence="2">The sequence shown here is derived from an EMBL/GenBank/DDBJ whole genome shotgun (WGS) entry which is preliminary data.</text>
</comment>
<keyword evidence="3" id="KW-1185">Reference proteome</keyword>
<dbReference type="InterPro" id="IPR036388">
    <property type="entry name" value="WH-like_DNA-bd_sf"/>
</dbReference>
<dbReference type="EMBL" id="NWMW01000002">
    <property type="protein sequence ID" value="PCD02210.1"/>
    <property type="molecule type" value="Genomic_DNA"/>
</dbReference>
<dbReference type="Gene3D" id="1.10.10.10">
    <property type="entry name" value="Winged helix-like DNA-binding domain superfamily/Winged helix DNA-binding domain"/>
    <property type="match status" value="1"/>
</dbReference>
<accession>A0A2A4B2A5</accession>
<evidence type="ECO:0000313" key="3">
    <source>
        <dbReference type="Proteomes" id="UP000218366"/>
    </source>
</evidence>
<dbReference type="OrthoDB" id="7574733at2"/>
<proteinExistence type="predicted"/>
<evidence type="ECO:0000313" key="2">
    <source>
        <dbReference type="EMBL" id="PCD02210.1"/>
    </source>
</evidence>
<dbReference type="InterPro" id="IPR013324">
    <property type="entry name" value="RNA_pol_sigma_r3/r4-like"/>
</dbReference>
<dbReference type="GO" id="GO:0016987">
    <property type="term" value="F:sigma factor activity"/>
    <property type="evidence" value="ECO:0007669"/>
    <property type="project" value="InterPro"/>
</dbReference>
<feature type="domain" description="RNA polymerase sigma factor 70 region 4 type 2" evidence="1">
    <location>
        <begin position="8"/>
        <end position="60"/>
    </location>
</feature>
<dbReference type="AlphaFoldDB" id="A0A2A4B2A5"/>